<proteinExistence type="predicted"/>
<evidence type="ECO:0000256" key="1">
    <source>
        <dbReference type="SAM" id="MobiDB-lite"/>
    </source>
</evidence>
<sequence length="87" mass="10040">MNLHEVLNLAKQLSPVDKVRLMQQMAFELESELRDKPTAPQQHQQTQQPPQPPQEPPQWEMSANAAQRPSAPDIDPSRWDDWASFPE</sequence>
<comment type="caution">
    <text evidence="2">The sequence shown here is derived from an EMBL/GenBank/DDBJ whole genome shotgun (WGS) entry which is preliminary data.</text>
</comment>
<evidence type="ECO:0000313" key="3">
    <source>
        <dbReference type="Proteomes" id="UP001050975"/>
    </source>
</evidence>
<organism evidence="2 3">
    <name type="scientific">Microseira wollei NIES-4236</name>
    <dbReference type="NCBI Taxonomy" id="2530354"/>
    <lineage>
        <taxon>Bacteria</taxon>
        <taxon>Bacillati</taxon>
        <taxon>Cyanobacteriota</taxon>
        <taxon>Cyanophyceae</taxon>
        <taxon>Oscillatoriophycideae</taxon>
        <taxon>Aerosakkonematales</taxon>
        <taxon>Aerosakkonemataceae</taxon>
        <taxon>Microseira</taxon>
    </lineage>
</organism>
<dbReference type="EMBL" id="BLAY01000065">
    <property type="protein sequence ID" value="GET39405.1"/>
    <property type="molecule type" value="Genomic_DNA"/>
</dbReference>
<name>A0AAV3XEX5_9CYAN</name>
<protein>
    <submittedName>
        <fullName evidence="2">Uncharacterized protein</fullName>
    </submittedName>
</protein>
<accession>A0AAV3XEX5</accession>
<reference evidence="2" key="1">
    <citation type="submission" date="2019-10" db="EMBL/GenBank/DDBJ databases">
        <title>Draft genome sequece of Microseira wollei NIES-4236.</title>
        <authorList>
            <person name="Yamaguchi H."/>
            <person name="Suzuki S."/>
            <person name="Kawachi M."/>
        </authorList>
    </citation>
    <scope>NUCLEOTIDE SEQUENCE</scope>
    <source>
        <strain evidence="2">NIES-4236</strain>
    </source>
</reference>
<dbReference type="AlphaFoldDB" id="A0AAV3XEX5"/>
<evidence type="ECO:0000313" key="2">
    <source>
        <dbReference type="EMBL" id="GET39405.1"/>
    </source>
</evidence>
<dbReference type="Proteomes" id="UP001050975">
    <property type="component" value="Unassembled WGS sequence"/>
</dbReference>
<gene>
    <name evidence="2" type="ORF">MiSe_41740</name>
</gene>
<keyword evidence="3" id="KW-1185">Reference proteome</keyword>
<dbReference type="RefSeq" id="WP_226584728.1">
    <property type="nucleotide sequence ID" value="NZ_BLAY01000065.1"/>
</dbReference>
<feature type="region of interest" description="Disordered" evidence="1">
    <location>
        <begin position="30"/>
        <end position="87"/>
    </location>
</feature>